<proteinExistence type="inferred from homology"/>
<protein>
    <submittedName>
        <fullName evidence="5">Uncharacterized protein</fullName>
    </submittedName>
</protein>
<reference evidence="5 6" key="1">
    <citation type="submission" date="2019-12" db="EMBL/GenBank/DDBJ databases">
        <title>A genome sequence resource for the geographically widespread anthracnose pathogen Colletotrichum asianum.</title>
        <authorList>
            <person name="Meng Y."/>
        </authorList>
    </citation>
    <scope>NUCLEOTIDE SEQUENCE [LARGE SCALE GENOMIC DNA]</scope>
    <source>
        <strain evidence="5 6">ICMP 18580</strain>
    </source>
</reference>
<dbReference type="EMBL" id="WOWK01000011">
    <property type="protein sequence ID" value="KAF0329687.1"/>
    <property type="molecule type" value="Genomic_DNA"/>
</dbReference>
<accession>A0A8H3WS72</accession>
<dbReference type="GO" id="GO:0003735">
    <property type="term" value="F:structural constituent of ribosome"/>
    <property type="evidence" value="ECO:0007669"/>
    <property type="project" value="InterPro"/>
</dbReference>
<keyword evidence="2" id="KW-0689">Ribosomal protein</keyword>
<name>A0A8H3WS72_9PEZI</name>
<organism evidence="5 6">
    <name type="scientific">Colletotrichum asianum</name>
    <dbReference type="NCBI Taxonomy" id="702518"/>
    <lineage>
        <taxon>Eukaryota</taxon>
        <taxon>Fungi</taxon>
        <taxon>Dikarya</taxon>
        <taxon>Ascomycota</taxon>
        <taxon>Pezizomycotina</taxon>
        <taxon>Sordariomycetes</taxon>
        <taxon>Hypocreomycetidae</taxon>
        <taxon>Glomerellales</taxon>
        <taxon>Glomerellaceae</taxon>
        <taxon>Colletotrichum</taxon>
        <taxon>Colletotrichum gloeosporioides species complex</taxon>
    </lineage>
</organism>
<evidence type="ECO:0000313" key="6">
    <source>
        <dbReference type="Proteomes" id="UP000434172"/>
    </source>
</evidence>
<feature type="compositionally biased region" description="Basic and acidic residues" evidence="4">
    <location>
        <begin position="76"/>
        <end position="87"/>
    </location>
</feature>
<dbReference type="Gene3D" id="1.10.287.3980">
    <property type="match status" value="1"/>
</dbReference>
<dbReference type="Pfam" id="PF00468">
    <property type="entry name" value="Ribosomal_L34"/>
    <property type="match status" value="1"/>
</dbReference>
<comment type="similarity">
    <text evidence="1">Belongs to the bacterial ribosomal protein bL34 family.</text>
</comment>
<dbReference type="GO" id="GO:1990904">
    <property type="term" value="C:ribonucleoprotein complex"/>
    <property type="evidence" value="ECO:0007669"/>
    <property type="project" value="UniProtKB-KW"/>
</dbReference>
<evidence type="ECO:0000256" key="4">
    <source>
        <dbReference type="SAM" id="MobiDB-lite"/>
    </source>
</evidence>
<feature type="region of interest" description="Disordered" evidence="4">
    <location>
        <begin position="69"/>
        <end position="127"/>
    </location>
</feature>
<gene>
    <name evidence="5" type="ORF">GQ607_003255</name>
</gene>
<keyword evidence="3" id="KW-0687">Ribonucleoprotein</keyword>
<comment type="caution">
    <text evidence="5">The sequence shown here is derived from an EMBL/GenBank/DDBJ whole genome shotgun (WGS) entry which is preliminary data.</text>
</comment>
<evidence type="ECO:0000313" key="5">
    <source>
        <dbReference type="EMBL" id="KAF0329687.1"/>
    </source>
</evidence>
<dbReference type="GO" id="GO:0006412">
    <property type="term" value="P:translation"/>
    <property type="evidence" value="ECO:0007669"/>
    <property type="project" value="InterPro"/>
</dbReference>
<dbReference type="InterPro" id="IPR000271">
    <property type="entry name" value="Ribosomal_bL34"/>
</dbReference>
<evidence type="ECO:0000256" key="2">
    <source>
        <dbReference type="ARBA" id="ARBA00022980"/>
    </source>
</evidence>
<keyword evidence="6" id="KW-1185">Reference proteome</keyword>
<dbReference type="NCBIfam" id="TIGR01030">
    <property type="entry name" value="rpmH_bact"/>
    <property type="match status" value="1"/>
</dbReference>
<dbReference type="GO" id="GO:0005840">
    <property type="term" value="C:ribosome"/>
    <property type="evidence" value="ECO:0007669"/>
    <property type="project" value="UniProtKB-KW"/>
</dbReference>
<dbReference type="HAMAP" id="MF_00391">
    <property type="entry name" value="Ribosomal_bL34"/>
    <property type="match status" value="1"/>
</dbReference>
<dbReference type="Proteomes" id="UP000434172">
    <property type="component" value="Unassembled WGS sequence"/>
</dbReference>
<feature type="compositionally biased region" description="Acidic residues" evidence="4">
    <location>
        <begin position="152"/>
        <end position="175"/>
    </location>
</feature>
<feature type="compositionally biased region" description="Low complexity" evidence="4">
    <location>
        <begin position="92"/>
        <end position="101"/>
    </location>
</feature>
<sequence length="467" mass="52596">MTPFSPSTANAVDVVPTSAVTQHPALASMQLCFGPRNTMNRNTRLIQKRRHGFLSRMKTKDGRKIIARRRVKGRKKLDASDVSDSSKKTKTTPEASSSSESEPPRWAAKSRFTKVSNTRNSDRDYKGKMADAKKAFEFICRCPWGTKRNLGGEEEEEDEWEDEEEDDEDEDEEEGDGPKPKCDLGKTCLCEKPAADHPDAPYVIMRAGYYKLMNQQPNVQVRDPDFFGMHTYNDHRAYGIIEIIQNLVLDFDEASANWKEQWVICEALSPFIWYLSGDDFAMCDDGDFASLTAKLIGTLFLSMLARLERMDLLKPDSEVRDLGMVMAGFIKCAQAFRGYSLLEDHDETRKSKARPFVYVPSHFDSYVAAYAAKYNIKFGGVKGLKSLLDDVDEDVDLPTEKDGEDPWGFKAALKEYKAERDGKIGGDSLDITGWSSAERKQHAFRKKDPLPKDILDGLKAGEVIGLA</sequence>
<evidence type="ECO:0000256" key="3">
    <source>
        <dbReference type="ARBA" id="ARBA00023274"/>
    </source>
</evidence>
<evidence type="ECO:0000256" key="1">
    <source>
        <dbReference type="ARBA" id="ARBA00010111"/>
    </source>
</evidence>
<dbReference type="AlphaFoldDB" id="A0A8H3WS72"/>
<dbReference type="OrthoDB" id="10037289at2759"/>
<feature type="region of interest" description="Disordered" evidence="4">
    <location>
        <begin position="149"/>
        <end position="180"/>
    </location>
</feature>